<dbReference type="SUPFAM" id="SSF54695">
    <property type="entry name" value="POZ domain"/>
    <property type="match status" value="1"/>
</dbReference>
<evidence type="ECO:0000313" key="3">
    <source>
        <dbReference type="Proteomes" id="UP000284375"/>
    </source>
</evidence>
<reference evidence="2 3" key="1">
    <citation type="submission" date="2015-09" db="EMBL/GenBank/DDBJ databases">
        <title>Host preference determinants of Valsa canker pathogens revealed by comparative genomics.</title>
        <authorList>
            <person name="Yin Z."/>
            <person name="Huang L."/>
        </authorList>
    </citation>
    <scope>NUCLEOTIDE SEQUENCE [LARGE SCALE GENOMIC DNA]</scope>
    <source>
        <strain evidence="2 3">YSFL</strain>
    </source>
</reference>
<dbReference type="Pfam" id="PF00651">
    <property type="entry name" value="BTB"/>
    <property type="match status" value="1"/>
</dbReference>
<dbReference type="InterPro" id="IPR011333">
    <property type="entry name" value="SKP1/BTB/POZ_sf"/>
</dbReference>
<dbReference type="InterPro" id="IPR000210">
    <property type="entry name" value="BTB/POZ_dom"/>
</dbReference>
<dbReference type="OrthoDB" id="6359816at2759"/>
<gene>
    <name evidence="2" type="ORF">VSDG_08277</name>
</gene>
<dbReference type="PROSITE" id="PS50097">
    <property type="entry name" value="BTB"/>
    <property type="match status" value="1"/>
</dbReference>
<accession>A0A423VIH2</accession>
<comment type="caution">
    <text evidence="2">The sequence shown here is derived from an EMBL/GenBank/DDBJ whole genome shotgun (WGS) entry which is preliminary data.</text>
</comment>
<dbReference type="Gene3D" id="3.30.710.10">
    <property type="entry name" value="Potassium Channel Kv1.1, Chain A"/>
    <property type="match status" value="1"/>
</dbReference>
<dbReference type="SMART" id="SM00225">
    <property type="entry name" value="BTB"/>
    <property type="match status" value="1"/>
</dbReference>
<dbReference type="AlphaFoldDB" id="A0A423VIH2"/>
<evidence type="ECO:0000313" key="2">
    <source>
        <dbReference type="EMBL" id="ROV90718.1"/>
    </source>
</evidence>
<protein>
    <recommendedName>
        <fullName evidence="1">BTB domain-containing protein</fullName>
    </recommendedName>
</protein>
<dbReference type="CDD" id="cd18186">
    <property type="entry name" value="BTB_POZ_ZBTB_KLHL-like"/>
    <property type="match status" value="1"/>
</dbReference>
<proteinExistence type="predicted"/>
<sequence>MPSKKDGAGAAAAGKRQEQFRQRGDLQILRSGDLSDCIVMCGSDPDGMFTTHKVFLASRSGWFRKKMVENPQHDAAGKQVIEIDSHSPAEIALVMEFIYGAGMLDAIENSSNKSFIVTCADIYLLGRDFDISSMAEYAMNHLGKYLNTKLKEICVLPAKRARQAPVKHKFIQHLKFGIRRVDRAQKSGRGRELYKMLVDFVVAGREVILRNEDFQSSISQEIVPPEFIKEVMLTQYRGRFQTEWMKNVAVKPETLPNRLVKCVVCGMDMDLLGGEGAHYSPWSEGLLMSMYTEVCCSRCAQDEYNQDDDGMISWSVFKGDEYAYDQDGAAMRLRNVFN</sequence>
<dbReference type="EMBL" id="LJZO01000048">
    <property type="protein sequence ID" value="ROV90718.1"/>
    <property type="molecule type" value="Genomic_DNA"/>
</dbReference>
<evidence type="ECO:0000259" key="1">
    <source>
        <dbReference type="PROSITE" id="PS50097"/>
    </source>
</evidence>
<name>A0A423VIH2_CYTCH</name>
<feature type="domain" description="BTB" evidence="1">
    <location>
        <begin position="35"/>
        <end position="99"/>
    </location>
</feature>
<keyword evidence="3" id="KW-1185">Reference proteome</keyword>
<organism evidence="2 3">
    <name type="scientific">Cytospora chrysosperma</name>
    <name type="common">Cytospora canker fungus</name>
    <name type="synonym">Sphaeria chrysosperma</name>
    <dbReference type="NCBI Taxonomy" id="252740"/>
    <lineage>
        <taxon>Eukaryota</taxon>
        <taxon>Fungi</taxon>
        <taxon>Dikarya</taxon>
        <taxon>Ascomycota</taxon>
        <taxon>Pezizomycotina</taxon>
        <taxon>Sordariomycetes</taxon>
        <taxon>Sordariomycetidae</taxon>
        <taxon>Diaporthales</taxon>
        <taxon>Cytosporaceae</taxon>
        <taxon>Cytospora</taxon>
    </lineage>
</organism>
<dbReference type="Proteomes" id="UP000284375">
    <property type="component" value="Unassembled WGS sequence"/>
</dbReference>